<reference evidence="1" key="1">
    <citation type="submission" date="2020-08" db="EMBL/GenBank/DDBJ databases">
        <title>Genome sequencing and assembly of the red palm weevil Rhynchophorus ferrugineus.</title>
        <authorList>
            <person name="Dias G.B."/>
            <person name="Bergman C.M."/>
            <person name="Manee M."/>
        </authorList>
    </citation>
    <scope>NUCLEOTIDE SEQUENCE</scope>
    <source>
        <strain evidence="1">AA-2017</strain>
        <tissue evidence="1">Whole larva</tissue>
    </source>
</reference>
<evidence type="ECO:0000313" key="2">
    <source>
        <dbReference type="Proteomes" id="UP000625711"/>
    </source>
</evidence>
<comment type="caution">
    <text evidence="1">The sequence shown here is derived from an EMBL/GenBank/DDBJ whole genome shotgun (WGS) entry which is preliminary data.</text>
</comment>
<accession>A0A834IA48</accession>
<dbReference type="AlphaFoldDB" id="A0A834IA48"/>
<sequence length="261" mass="30421">MVVKNCTKEIETLRCYLRLLSDEINHRQLLRDKKMILYSATLLDSDNVEVLKLCLDIFEILIDNIKNYNALISIFGVYESLEALSIRTRDSNKELHNRASLITEILRNTLPPALNTRSRTKSKQVKKQTVYLLYAPDLKRENRKKIENSLVKAEGVISFLIDTNQKKCTLRICPKVSIKDLVQIIYQKCNIKFFIVRKNKGDQNETLHDVLIDSPDRSYLEYPEDDFLNKSGAISVNPGRSYVKPGLVNKFVNFWHDSFYW</sequence>
<protein>
    <submittedName>
        <fullName evidence="1">Uncharacterized protein</fullName>
    </submittedName>
</protein>
<name>A0A834IA48_RHYFE</name>
<gene>
    <name evidence="1" type="ORF">GWI33_012026</name>
</gene>
<dbReference type="EMBL" id="JAACXV010010946">
    <property type="protein sequence ID" value="KAF7275257.1"/>
    <property type="molecule type" value="Genomic_DNA"/>
</dbReference>
<dbReference type="OrthoDB" id="17335at2759"/>
<organism evidence="1 2">
    <name type="scientific">Rhynchophorus ferrugineus</name>
    <name type="common">Red palm weevil</name>
    <name type="synonym">Curculio ferrugineus</name>
    <dbReference type="NCBI Taxonomy" id="354439"/>
    <lineage>
        <taxon>Eukaryota</taxon>
        <taxon>Metazoa</taxon>
        <taxon>Ecdysozoa</taxon>
        <taxon>Arthropoda</taxon>
        <taxon>Hexapoda</taxon>
        <taxon>Insecta</taxon>
        <taxon>Pterygota</taxon>
        <taxon>Neoptera</taxon>
        <taxon>Endopterygota</taxon>
        <taxon>Coleoptera</taxon>
        <taxon>Polyphaga</taxon>
        <taxon>Cucujiformia</taxon>
        <taxon>Curculionidae</taxon>
        <taxon>Dryophthorinae</taxon>
        <taxon>Rhynchophorus</taxon>
    </lineage>
</organism>
<evidence type="ECO:0000313" key="1">
    <source>
        <dbReference type="EMBL" id="KAF7275257.1"/>
    </source>
</evidence>
<dbReference type="PANTHER" id="PTHR28592">
    <property type="entry name" value="ARMADILLO REPEAT-CONTAINING PROTEIN 1"/>
    <property type="match status" value="1"/>
</dbReference>
<dbReference type="PANTHER" id="PTHR28592:SF1">
    <property type="entry name" value="ARMADILLO REPEAT-CONTAINING PROTEIN 1"/>
    <property type="match status" value="1"/>
</dbReference>
<dbReference type="Proteomes" id="UP000625711">
    <property type="component" value="Unassembled WGS sequence"/>
</dbReference>
<proteinExistence type="predicted"/>
<keyword evidence="2" id="KW-1185">Reference proteome</keyword>